<evidence type="ECO:0000313" key="1">
    <source>
        <dbReference type="EMBL" id="MBI5170508.1"/>
    </source>
</evidence>
<dbReference type="Proteomes" id="UP000696931">
    <property type="component" value="Unassembled WGS sequence"/>
</dbReference>
<dbReference type="EMBL" id="JACRIW010000096">
    <property type="protein sequence ID" value="MBI5170508.1"/>
    <property type="molecule type" value="Genomic_DNA"/>
</dbReference>
<comment type="caution">
    <text evidence="1">The sequence shown here is derived from an EMBL/GenBank/DDBJ whole genome shotgun (WGS) entry which is preliminary data.</text>
</comment>
<evidence type="ECO:0000313" key="2">
    <source>
        <dbReference type="Proteomes" id="UP000696931"/>
    </source>
</evidence>
<gene>
    <name evidence="1" type="ORF">HZA61_13555</name>
</gene>
<accession>A0A933SEZ3</accession>
<dbReference type="AlphaFoldDB" id="A0A933SEZ3"/>
<reference evidence="1" key="1">
    <citation type="submission" date="2020-07" db="EMBL/GenBank/DDBJ databases">
        <title>Huge and variable diversity of episymbiotic CPR bacteria and DPANN archaea in groundwater ecosystems.</title>
        <authorList>
            <person name="He C.Y."/>
            <person name="Keren R."/>
            <person name="Whittaker M."/>
            <person name="Farag I.F."/>
            <person name="Doudna J."/>
            <person name="Cate J.H.D."/>
            <person name="Banfield J.F."/>
        </authorList>
    </citation>
    <scope>NUCLEOTIDE SEQUENCE</scope>
    <source>
        <strain evidence="1">NC_groundwater_1813_Pr3_B-0.1um_71_17</strain>
    </source>
</reference>
<organism evidence="1 2">
    <name type="scientific">Eiseniibacteriota bacterium</name>
    <dbReference type="NCBI Taxonomy" id="2212470"/>
    <lineage>
        <taxon>Bacteria</taxon>
        <taxon>Candidatus Eiseniibacteriota</taxon>
    </lineage>
</organism>
<protein>
    <submittedName>
        <fullName evidence="1">Uncharacterized protein</fullName>
    </submittedName>
</protein>
<sequence>MSHDDGTPKVKFDPSSKLGRAVFQLVDASQKMNAEIRTRVARVRNLIEASPGDPMTRFKVDGDLSTLMRESRLNPIVRAIRKAMSK</sequence>
<name>A0A933SEZ3_UNCEI</name>
<proteinExistence type="predicted"/>